<evidence type="ECO:0000256" key="1">
    <source>
        <dbReference type="ARBA" id="ARBA00001478"/>
    </source>
</evidence>
<comment type="catalytic activity">
    <reaction evidence="1 8">
        <text>[(1-&gt;4)-alpha-D-glucosyl](n) + ADP-alpha-D-glucose = [(1-&gt;4)-alpha-D-glucosyl](n+1) + ADP + H(+)</text>
        <dbReference type="Rhea" id="RHEA:18189"/>
        <dbReference type="Rhea" id="RHEA-COMP:9584"/>
        <dbReference type="Rhea" id="RHEA-COMP:9587"/>
        <dbReference type="ChEBI" id="CHEBI:15378"/>
        <dbReference type="ChEBI" id="CHEBI:15444"/>
        <dbReference type="ChEBI" id="CHEBI:57498"/>
        <dbReference type="ChEBI" id="CHEBI:456216"/>
        <dbReference type="EC" id="2.4.1.21"/>
    </reaction>
</comment>
<evidence type="ECO:0000256" key="6">
    <source>
        <dbReference type="ARBA" id="ARBA00022679"/>
    </source>
</evidence>
<dbReference type="Pfam" id="PF00534">
    <property type="entry name" value="Glycos_transf_1"/>
    <property type="match status" value="1"/>
</dbReference>
<dbReference type="Proteomes" id="UP000594464">
    <property type="component" value="Chromosome"/>
</dbReference>
<keyword evidence="6 8" id="KW-0808">Transferase</keyword>
<dbReference type="InterPro" id="IPR001296">
    <property type="entry name" value="Glyco_trans_1"/>
</dbReference>
<dbReference type="KEGG" id="nva:G3M78_10440"/>
<accession>A0A7T0C3E6</accession>
<evidence type="ECO:0000256" key="7">
    <source>
        <dbReference type="ARBA" id="ARBA00023056"/>
    </source>
</evidence>
<dbReference type="Gene3D" id="3.40.50.2000">
    <property type="entry name" value="Glycogen Phosphorylase B"/>
    <property type="match status" value="2"/>
</dbReference>
<dbReference type="UniPathway" id="UPA00164"/>
<dbReference type="GO" id="GO:0005978">
    <property type="term" value="P:glycogen biosynthetic process"/>
    <property type="evidence" value="ECO:0007669"/>
    <property type="project" value="UniProtKB-UniRule"/>
</dbReference>
<feature type="domain" description="Starch synthase catalytic" evidence="10">
    <location>
        <begin position="8"/>
        <end position="248"/>
    </location>
</feature>
<dbReference type="PANTHER" id="PTHR45825:SF11">
    <property type="entry name" value="ALPHA AMYLASE DOMAIN-CONTAINING PROTEIN"/>
    <property type="match status" value="1"/>
</dbReference>
<dbReference type="NCBIfam" id="TIGR02095">
    <property type="entry name" value="glgA"/>
    <property type="match status" value="1"/>
</dbReference>
<dbReference type="EMBL" id="CP048620">
    <property type="protein sequence ID" value="QPJ65785.1"/>
    <property type="molecule type" value="Genomic_DNA"/>
</dbReference>
<gene>
    <name evidence="8 11" type="primary">glgA</name>
    <name evidence="11" type="ORF">G3M78_10440</name>
</gene>
<dbReference type="NCBIfam" id="NF001899">
    <property type="entry name" value="PRK00654.1-2"/>
    <property type="match status" value="1"/>
</dbReference>
<evidence type="ECO:0000259" key="9">
    <source>
        <dbReference type="Pfam" id="PF00534"/>
    </source>
</evidence>
<dbReference type="GO" id="GO:0009011">
    <property type="term" value="F:alpha-1,4-glucan glucosyltransferase (ADP-glucose donor) activity"/>
    <property type="evidence" value="ECO:0007669"/>
    <property type="project" value="UniProtKB-UniRule"/>
</dbReference>
<evidence type="ECO:0000256" key="8">
    <source>
        <dbReference type="HAMAP-Rule" id="MF_00484"/>
    </source>
</evidence>
<dbReference type="SUPFAM" id="SSF53756">
    <property type="entry name" value="UDP-Glycosyltransferase/glycogen phosphorylase"/>
    <property type="match status" value="1"/>
</dbReference>
<protein>
    <recommendedName>
        <fullName evidence="8">Glycogen synthase</fullName>
        <ecNumber evidence="8">2.4.1.21</ecNumber>
    </recommendedName>
    <alternativeName>
        <fullName evidence="8">Starch [bacterial glycogen] synthase</fullName>
    </alternativeName>
</protein>
<evidence type="ECO:0000256" key="3">
    <source>
        <dbReference type="ARBA" id="ARBA00004964"/>
    </source>
</evidence>
<evidence type="ECO:0000259" key="10">
    <source>
        <dbReference type="Pfam" id="PF08323"/>
    </source>
</evidence>
<comment type="similarity">
    <text evidence="4 8">Belongs to the glycosyltransferase 1 family. Bacterial/plant glycogen synthase subfamily.</text>
</comment>
<dbReference type="InterPro" id="IPR013534">
    <property type="entry name" value="Starch_synth_cat_dom"/>
</dbReference>
<feature type="domain" description="Glycosyl transferase family 1" evidence="9">
    <location>
        <begin position="294"/>
        <end position="447"/>
    </location>
</feature>
<organism evidence="11 12">
    <name type="scientific">Candidatus Nitrohelix vancouverensis</name>
    <dbReference type="NCBI Taxonomy" id="2705534"/>
    <lineage>
        <taxon>Bacteria</taxon>
        <taxon>Pseudomonadati</taxon>
        <taxon>Nitrospinota/Tectimicrobiota group</taxon>
        <taxon>Nitrospinota</taxon>
        <taxon>Nitrospinia</taxon>
        <taxon>Nitrospinales</taxon>
        <taxon>Nitrospinaceae</taxon>
        <taxon>Candidatus Nitrohelix</taxon>
    </lineage>
</organism>
<dbReference type="AlphaFoldDB" id="A0A7T0C3E6"/>
<dbReference type="HAMAP" id="MF_00484">
    <property type="entry name" value="Glycogen_synth"/>
    <property type="match status" value="1"/>
</dbReference>
<dbReference type="EC" id="2.4.1.21" evidence="8"/>
<dbReference type="InterPro" id="IPR011835">
    <property type="entry name" value="GS/SS"/>
</dbReference>
<dbReference type="CDD" id="cd03791">
    <property type="entry name" value="GT5_Glycogen_synthase_DULL1-like"/>
    <property type="match status" value="1"/>
</dbReference>
<dbReference type="GO" id="GO:0004373">
    <property type="term" value="F:alpha-1,4-glucan glucosyltransferase (UDP-glucose donor) activity"/>
    <property type="evidence" value="ECO:0007669"/>
    <property type="project" value="InterPro"/>
</dbReference>
<comment type="pathway">
    <text evidence="3 8">Glycan biosynthesis; glycogen biosynthesis.</text>
</comment>
<evidence type="ECO:0000313" key="12">
    <source>
        <dbReference type="Proteomes" id="UP000594464"/>
    </source>
</evidence>
<feature type="binding site" evidence="8">
    <location>
        <position position="21"/>
    </location>
    <ligand>
        <name>ADP-alpha-D-glucose</name>
        <dbReference type="ChEBI" id="CHEBI:57498"/>
    </ligand>
</feature>
<keyword evidence="7 8" id="KW-0320">Glycogen biosynthesis</keyword>
<evidence type="ECO:0000313" key="11">
    <source>
        <dbReference type="EMBL" id="QPJ65785.1"/>
    </source>
</evidence>
<proteinExistence type="inferred from homology"/>
<name>A0A7T0C3E6_9BACT</name>
<evidence type="ECO:0000256" key="5">
    <source>
        <dbReference type="ARBA" id="ARBA00022676"/>
    </source>
</evidence>
<comment type="function">
    <text evidence="2 8">Synthesizes alpha-1,4-glucan chains using ADP-glucose.</text>
</comment>
<evidence type="ECO:0000256" key="2">
    <source>
        <dbReference type="ARBA" id="ARBA00002764"/>
    </source>
</evidence>
<dbReference type="Pfam" id="PF08323">
    <property type="entry name" value="Glyco_transf_5"/>
    <property type="match status" value="1"/>
</dbReference>
<dbReference type="PANTHER" id="PTHR45825">
    <property type="entry name" value="GRANULE-BOUND STARCH SYNTHASE 1, CHLOROPLASTIC/AMYLOPLASTIC"/>
    <property type="match status" value="1"/>
</dbReference>
<sequence>MSAVSPLKILFVASEAYPFAKSGGLGDFASALPKALQRAGHDVRLLLPKYASVIDCDQGLKPSGIDVSVPVGQRQCKGFLFESALPDGPPVTLISKASYFLRKDLYGSEYGEFGDNGERFIFFCRAALETCKAIGFQPDIIHCNDWQTGLVPLYLKTVYAKDPFFSKTKSVFTIHNLAYQGNFSSDLLELAHVPRELYHPEGVELYGQFSFLKAGLVCADYLTTVSPTYSKEIQTPEGGWQLEGLLKKRSDHLVGILNGVDYETWNPQTDATLPSRYSIKQPETKLACRRDLERRFALKLAPDKPLACMVTRLSHQKGIDLIADNLQRMLDQGAGFILLGSGDPEYQDRFEQLQKRFSDQAAVVIGYDEILAHQIIAGSDLILIPSRYEPCGLTQLYGLKYGTLPLARATGGLQDSVEEVSVDSAKGTGFKFDNFQRDDLLNAWNKAQSCFSKPQLWKTLVDNAMRQDFGWQPSAQRYIDLYRRALSA</sequence>
<keyword evidence="5 8" id="KW-0328">Glycosyltransferase</keyword>
<reference evidence="12" key="1">
    <citation type="submission" date="2020-02" db="EMBL/GenBank/DDBJ databases">
        <title>Genomic and physiological characterization of two novel Nitrospinaceae genera.</title>
        <authorList>
            <person name="Mueller A.J."/>
            <person name="Jung M.-Y."/>
            <person name="Strachan C.R."/>
            <person name="Herbold C.W."/>
            <person name="Kirkegaard R.H."/>
            <person name="Daims H."/>
        </authorList>
    </citation>
    <scope>NUCLEOTIDE SEQUENCE [LARGE SCALE GENOMIC DNA]</scope>
</reference>
<evidence type="ECO:0000256" key="4">
    <source>
        <dbReference type="ARBA" id="ARBA00010281"/>
    </source>
</evidence>